<keyword evidence="1" id="KW-1133">Transmembrane helix</keyword>
<evidence type="ECO:0000256" key="2">
    <source>
        <dbReference type="SAM" id="SignalP"/>
    </source>
</evidence>
<dbReference type="PATRIC" id="fig|408015.6.peg.1638"/>
<dbReference type="HOGENOM" id="CLU_171139_1_0_11"/>
<accession>A0A0F7CNI8</accession>
<dbReference type="AlphaFoldDB" id="A0A0F7CNI8"/>
<reference evidence="3" key="1">
    <citation type="submission" date="2019-08" db="EMBL/GenBank/DDBJ databases">
        <title>Complete genome sequence of a mangrove-derived Streptomyces xiamenensis.</title>
        <authorList>
            <person name="Xu J."/>
        </authorList>
    </citation>
    <scope>NUCLEOTIDE SEQUENCE</scope>
    <source>
        <strain evidence="3">318</strain>
    </source>
</reference>
<dbReference type="KEGG" id="sxi:SXIM_16020"/>
<dbReference type="Proteomes" id="UP000034034">
    <property type="component" value="Chromosome"/>
</dbReference>
<keyword evidence="1" id="KW-0472">Membrane</keyword>
<keyword evidence="1" id="KW-0812">Transmembrane</keyword>
<proteinExistence type="predicted"/>
<dbReference type="EMBL" id="CP009922">
    <property type="protein sequence ID" value="AKG42986.1"/>
    <property type="molecule type" value="Genomic_DNA"/>
</dbReference>
<keyword evidence="2" id="KW-0732">Signal</keyword>
<evidence type="ECO:0000313" key="4">
    <source>
        <dbReference type="Proteomes" id="UP000034034"/>
    </source>
</evidence>
<keyword evidence="4" id="KW-1185">Reference proteome</keyword>
<name>A0A0F7CNI8_9ACTN</name>
<dbReference type="STRING" id="408015.SXIM_16020"/>
<sequence length="91" mass="9413">MVNANKNARGQKRLSQRGLRAGALTAGTLLMLLMTSPAAQALTREDGDDPGSGLSVIETLGLFVAAPIALFVVIAGLVVLGEKKKPAKQQS</sequence>
<feature type="transmembrane region" description="Helical" evidence="1">
    <location>
        <begin position="60"/>
        <end position="81"/>
    </location>
</feature>
<feature type="signal peptide" evidence="2">
    <location>
        <begin position="1"/>
        <end position="41"/>
    </location>
</feature>
<gene>
    <name evidence="3" type="ORF">SXIM_16020</name>
</gene>
<organism evidence="3 4">
    <name type="scientific">Streptomyces xiamenensis</name>
    <dbReference type="NCBI Taxonomy" id="408015"/>
    <lineage>
        <taxon>Bacteria</taxon>
        <taxon>Bacillati</taxon>
        <taxon>Actinomycetota</taxon>
        <taxon>Actinomycetes</taxon>
        <taxon>Kitasatosporales</taxon>
        <taxon>Streptomycetaceae</taxon>
        <taxon>Streptomyces</taxon>
    </lineage>
</organism>
<evidence type="ECO:0000256" key="1">
    <source>
        <dbReference type="SAM" id="Phobius"/>
    </source>
</evidence>
<protein>
    <submittedName>
        <fullName evidence="3">Membrane protein</fullName>
    </submittedName>
</protein>
<feature type="chain" id="PRO_5002514489" evidence="2">
    <location>
        <begin position="42"/>
        <end position="91"/>
    </location>
</feature>
<evidence type="ECO:0000313" key="3">
    <source>
        <dbReference type="EMBL" id="AKG42986.1"/>
    </source>
</evidence>